<gene>
    <name evidence="6" type="ORF">BN1205_020180</name>
</gene>
<keyword evidence="1" id="KW-0479">Metal-binding</keyword>
<evidence type="ECO:0000256" key="1">
    <source>
        <dbReference type="ARBA" id="ARBA00022723"/>
    </source>
</evidence>
<reference evidence="6" key="1">
    <citation type="journal article" date="2015" name="PLoS ONE">
        <title>Comprehensive Evaluation of Toxoplasma gondii VEG and Neospora caninum LIV Genomes with Tachyzoite Stage Transcriptome and Proteome Defines Novel Transcript Features.</title>
        <authorList>
            <person name="Ramaprasad A."/>
            <person name="Mourier T."/>
            <person name="Naeem R."/>
            <person name="Malas T.B."/>
            <person name="Moussa E."/>
            <person name="Panigrahi A."/>
            <person name="Vermont S.J."/>
            <person name="Otto T.D."/>
            <person name="Wastling J."/>
            <person name="Pain A."/>
        </authorList>
    </citation>
    <scope>NUCLEOTIDE SEQUENCE</scope>
    <source>
        <strain evidence="6">VEG</strain>
    </source>
</reference>
<evidence type="ECO:0000256" key="3">
    <source>
        <dbReference type="SAM" id="MobiDB-lite"/>
    </source>
</evidence>
<feature type="compositionally biased region" description="Basic and acidic residues" evidence="3">
    <location>
        <begin position="934"/>
        <end position="966"/>
    </location>
</feature>
<name>A0A0F7UY43_TOXGV</name>
<feature type="region of interest" description="Disordered" evidence="3">
    <location>
        <begin position="252"/>
        <end position="282"/>
    </location>
</feature>
<evidence type="ECO:0000313" key="6">
    <source>
        <dbReference type="EMBL" id="CEL75158.1"/>
    </source>
</evidence>
<dbReference type="InterPro" id="IPR003607">
    <property type="entry name" value="HD/PDEase_dom"/>
</dbReference>
<dbReference type="InterPro" id="IPR002073">
    <property type="entry name" value="PDEase_catalytic_dom"/>
</dbReference>
<feature type="transmembrane region" description="Helical" evidence="4">
    <location>
        <begin position="672"/>
        <end position="689"/>
    </location>
</feature>
<proteinExistence type="predicted"/>
<dbReference type="EMBL" id="LN714498">
    <property type="protein sequence ID" value="CEL75158.1"/>
    <property type="molecule type" value="Genomic_DNA"/>
</dbReference>
<feature type="region of interest" description="Disordered" evidence="3">
    <location>
        <begin position="375"/>
        <end position="413"/>
    </location>
</feature>
<feature type="transmembrane region" description="Helical" evidence="4">
    <location>
        <begin position="696"/>
        <end position="715"/>
    </location>
</feature>
<dbReference type="GO" id="GO:0046872">
    <property type="term" value="F:metal ion binding"/>
    <property type="evidence" value="ECO:0007669"/>
    <property type="project" value="UniProtKB-KW"/>
</dbReference>
<keyword evidence="4" id="KW-1133">Transmembrane helix</keyword>
<evidence type="ECO:0000259" key="5">
    <source>
        <dbReference type="PROSITE" id="PS51845"/>
    </source>
</evidence>
<keyword evidence="4" id="KW-0812">Transmembrane</keyword>
<feature type="transmembrane region" description="Helical" evidence="4">
    <location>
        <begin position="505"/>
        <end position="525"/>
    </location>
</feature>
<dbReference type="PANTHER" id="PTHR11347">
    <property type="entry name" value="CYCLIC NUCLEOTIDE PHOSPHODIESTERASE"/>
    <property type="match status" value="1"/>
</dbReference>
<sequence length="1320" mass="144010">MNASSKSMRIGFPNGSPGVGDPGMPSPVLPLCQTASHALGNARSQASEGRTDGASDRSISELEKESCQRGHRLEAREASEILAAESAQEEHRSCARKPRASRVEVDTLAESPERPSQAYVPTESLGLGPRRTVPLCSAGSSASAGSWISSGDSVREETRQIRGRDAANKCSTAELSVSVERSCGHHEGTDTATQCVAARPEALCAAFLPAPSPGVSVDSAAAAVGPHCAAEVPVGADRRRRLFAAPFSALPQTDACSRGSATPPSLFSRQPFDTVRSSSSLQDGGNAWTRLLDGCSAHPTSSSSSVSPPVLGSIRTLQQSLPSSDDDTTSARTDTSLTPAKQVWLLPLHGHSLSQSSSSSFREFRVTLGSLTGFRSSDSRTSASGSERRRSKSRGKPQGRSGSLGRDNRRKSELSGRDESLSWIARRWWTRDEDSRWSDSRVRGSVALRAESTSDSRCENNSCATWLCRVVRRLPVAPAQTFCDEDEKRYTEGVLRFSRRRTIPVAVAVVIVSFLYTVPFVLHALQEFVQTPSADRKVFVFFSSRAPPRSPVAAGAAHDAQLDFSAADSALQDVGGKDAFFVVASLVFWLLSLASVLVFAFFAVFGALFVRIEKILCVLTAVNFSALALAECFQALRISSCPPSLFPEQAAAEGGSDADRCAQVHSGLTPELLIIQTFFLIVLDFAFCVRLRISQWLHLCAVSLLLSLAFVYSILLPLPAYLIASLWGQAVIGGFVLGSLHLAALTLETERRRVFLHFEVAKARVAELQERAQTDKHHGKVAVFGLIHTLKQMDACMNELQNLAPEAADVLFQLDALRVQCLDIATSSENFYAVNMNALPTDVRDLLQLETRNAFDGTTFRDTQVLLRDSLSPRTHSGGCLSIGNPATYRFPLSPSSPSRKGVLLDLSLGPACGGVSRERRASCSAAVSSTSSRESDRREAIARDPDLTETERRDAERRGMERKATDDRQKKARFLVVPQLVEHELLCHVGILWSLDLFKLDKECNGNALLHVGYQLLAPLLAAGYLTCSREVVLDFLYSLQCLYIDTPYHNQLHAASVAHLAFSICHFLDLFAPLENAPGDAAASQPVFAQYLSLAIAALGHDAGHPGRSNAFLVQTSSTLSVVYNDRSILENYHACLTFYTLSHRKSNIFRGKTVTQYRDVRKKAIELILSTDMSLHFEFLTRVAARRENPDFNFVDREEDRALVLSLAIKVADLGHCALDWEAHTLWSARLKEEFLAQGDEELRLGLPVSPLCDRTQQGQLARSQANFIEFLFLPLAQHLAAVAPDDRFEATVVTRARQNISMWEGAQDEVDQASAK</sequence>
<dbReference type="Gene3D" id="1.10.1300.10">
    <property type="entry name" value="3'5'-cyclic nucleotide phosphodiesterase, catalytic domain"/>
    <property type="match status" value="1"/>
</dbReference>
<accession>A0A0F7UY43</accession>
<feature type="compositionally biased region" description="Basic and acidic residues" evidence="3">
    <location>
        <begin position="49"/>
        <end position="79"/>
    </location>
</feature>
<feature type="domain" description="PDEase" evidence="5">
    <location>
        <begin position="965"/>
        <end position="1314"/>
    </location>
</feature>
<feature type="region of interest" description="Disordered" evidence="3">
    <location>
        <begin position="924"/>
        <end position="966"/>
    </location>
</feature>
<dbReference type="InterPro" id="IPR036971">
    <property type="entry name" value="PDEase_catalytic_dom_sf"/>
</dbReference>
<dbReference type="GO" id="GO:0007165">
    <property type="term" value="P:signal transduction"/>
    <property type="evidence" value="ECO:0007669"/>
    <property type="project" value="InterPro"/>
</dbReference>
<feature type="compositionally biased region" description="Low complexity" evidence="3">
    <location>
        <begin position="924"/>
        <end position="933"/>
    </location>
</feature>
<dbReference type="GO" id="GO:0004114">
    <property type="term" value="F:3',5'-cyclic-nucleotide phosphodiesterase activity"/>
    <property type="evidence" value="ECO:0007669"/>
    <property type="project" value="InterPro"/>
</dbReference>
<feature type="transmembrane region" description="Helical" evidence="4">
    <location>
        <begin position="615"/>
        <end position="636"/>
    </location>
</feature>
<dbReference type="Pfam" id="PF00233">
    <property type="entry name" value="PDEase_I"/>
    <property type="match status" value="1"/>
</dbReference>
<feature type="compositionally biased region" description="Polar residues" evidence="3">
    <location>
        <begin position="252"/>
        <end position="268"/>
    </location>
</feature>
<evidence type="ECO:0000256" key="2">
    <source>
        <dbReference type="ARBA" id="ARBA00022801"/>
    </source>
</evidence>
<dbReference type="PROSITE" id="PS51845">
    <property type="entry name" value="PDEASE_I_2"/>
    <property type="match status" value="1"/>
</dbReference>
<dbReference type="SMART" id="SM00471">
    <property type="entry name" value="HDc"/>
    <property type="match status" value="1"/>
</dbReference>
<keyword evidence="2" id="KW-0378">Hydrolase</keyword>
<keyword evidence="4" id="KW-0472">Membrane</keyword>
<dbReference type="CDD" id="cd00077">
    <property type="entry name" value="HDc"/>
    <property type="match status" value="1"/>
</dbReference>
<feature type="transmembrane region" description="Helical" evidence="4">
    <location>
        <begin position="579"/>
        <end position="608"/>
    </location>
</feature>
<dbReference type="SUPFAM" id="SSF109604">
    <property type="entry name" value="HD-domain/PDEase-like"/>
    <property type="match status" value="1"/>
</dbReference>
<organism evidence="6">
    <name type="scientific">Toxoplasma gondii (strain ATCC 50861 / VEG)</name>
    <dbReference type="NCBI Taxonomy" id="432359"/>
    <lineage>
        <taxon>Eukaryota</taxon>
        <taxon>Sar</taxon>
        <taxon>Alveolata</taxon>
        <taxon>Apicomplexa</taxon>
        <taxon>Conoidasida</taxon>
        <taxon>Coccidia</taxon>
        <taxon>Eucoccidiorida</taxon>
        <taxon>Eimeriorina</taxon>
        <taxon>Sarcocystidae</taxon>
        <taxon>Toxoplasma</taxon>
    </lineage>
</organism>
<evidence type="ECO:0000256" key="4">
    <source>
        <dbReference type="SAM" id="Phobius"/>
    </source>
</evidence>
<protein>
    <submittedName>
        <fullName evidence="6">Calcium/calmodulin-dependent 3',5'-cyclic nucleotide phosphodiesterase, putative</fullName>
    </submittedName>
</protein>
<feature type="region of interest" description="Disordered" evidence="3">
    <location>
        <begin position="1"/>
        <end position="125"/>
    </location>
</feature>
<feature type="transmembrane region" description="Helical" evidence="4">
    <location>
        <begin position="721"/>
        <end position="747"/>
    </location>
</feature>
<feature type="compositionally biased region" description="Low complexity" evidence="3">
    <location>
        <begin position="375"/>
        <end position="385"/>
    </location>
</feature>